<reference evidence="1" key="1">
    <citation type="journal article" date="2021" name="PeerJ">
        <title>Extensive microbial diversity within the chicken gut microbiome revealed by metagenomics and culture.</title>
        <authorList>
            <person name="Gilroy R."/>
            <person name="Ravi A."/>
            <person name="Getino M."/>
            <person name="Pursley I."/>
            <person name="Horton D.L."/>
            <person name="Alikhan N.F."/>
            <person name="Baker D."/>
            <person name="Gharbi K."/>
            <person name="Hall N."/>
            <person name="Watson M."/>
            <person name="Adriaenssens E.M."/>
            <person name="Foster-Nyarko E."/>
            <person name="Jarju S."/>
            <person name="Secka A."/>
            <person name="Antonio M."/>
            <person name="Oren A."/>
            <person name="Chaudhuri R.R."/>
            <person name="La Ragione R."/>
            <person name="Hildebrand F."/>
            <person name="Pallen M.J."/>
        </authorList>
    </citation>
    <scope>NUCLEOTIDE SEQUENCE</scope>
    <source>
        <strain evidence="1">23274</strain>
    </source>
</reference>
<proteinExistence type="predicted"/>
<dbReference type="AlphaFoldDB" id="A0A9D2AB72"/>
<gene>
    <name evidence="1" type="ORF">H9863_00220</name>
</gene>
<sequence length="156" mass="18155">GLYYQNFDESGDMLIHRAALHNNLVIPVRAIVFPKFCLSLLGGVYMKNMLGKTVTSDRVYTFWVEPDGSKVPAFDENTKFYALDKKPVWGYEVGFAWNRKHFRMLLSFRKDMNSWMKRSDLLGMEKVLGRRMIGELPKSSTLNLTIEVPLWRCKKP</sequence>
<dbReference type="Proteomes" id="UP000824202">
    <property type="component" value="Unassembled WGS sequence"/>
</dbReference>
<reference evidence="1" key="2">
    <citation type="submission" date="2021-04" db="EMBL/GenBank/DDBJ databases">
        <authorList>
            <person name="Gilroy R."/>
        </authorList>
    </citation>
    <scope>NUCLEOTIDE SEQUENCE</scope>
    <source>
        <strain evidence="1">23274</strain>
    </source>
</reference>
<organism evidence="1 2">
    <name type="scientific">Candidatus Odoribacter faecigallinarum</name>
    <dbReference type="NCBI Taxonomy" id="2838706"/>
    <lineage>
        <taxon>Bacteria</taxon>
        <taxon>Pseudomonadati</taxon>
        <taxon>Bacteroidota</taxon>
        <taxon>Bacteroidia</taxon>
        <taxon>Bacteroidales</taxon>
        <taxon>Odoribacteraceae</taxon>
        <taxon>Odoribacter</taxon>
    </lineage>
</organism>
<dbReference type="EMBL" id="DXFT01000003">
    <property type="protein sequence ID" value="HIX02530.1"/>
    <property type="molecule type" value="Genomic_DNA"/>
</dbReference>
<evidence type="ECO:0000313" key="2">
    <source>
        <dbReference type="Proteomes" id="UP000824202"/>
    </source>
</evidence>
<comment type="caution">
    <text evidence="1">The sequence shown here is derived from an EMBL/GenBank/DDBJ whole genome shotgun (WGS) entry which is preliminary data.</text>
</comment>
<name>A0A9D2AB72_9BACT</name>
<accession>A0A9D2AB72</accession>
<protein>
    <submittedName>
        <fullName evidence="1">Uncharacterized protein</fullName>
    </submittedName>
</protein>
<feature type="non-terminal residue" evidence="1">
    <location>
        <position position="1"/>
    </location>
</feature>
<evidence type="ECO:0000313" key="1">
    <source>
        <dbReference type="EMBL" id="HIX02530.1"/>
    </source>
</evidence>